<proteinExistence type="predicted"/>
<evidence type="ECO:0000313" key="1">
    <source>
        <dbReference type="EMBL" id="CAG2062537.1"/>
    </source>
</evidence>
<dbReference type="EMBL" id="CAJPIN010020835">
    <property type="protein sequence ID" value="CAG2062537.1"/>
    <property type="molecule type" value="Genomic_DNA"/>
</dbReference>
<dbReference type="Proteomes" id="UP001153148">
    <property type="component" value="Unassembled WGS sequence"/>
</dbReference>
<sequence length="360" mass="40905">MYFGKFRAASKLSELKFRVTSHEERCKLALEHLKKTQRRVAAAHNRGILPVPSIVGDHVLCKEFPLSSAVDKRSAKLCSKWGGPWQIEKILTSITALLVNIDDATINRHAHVSQLKSIPPKSSLECSSTEKNHWDYNRPSQMECGSIVLACFERRVLGQYRHNITRWQDTRLMPRHTLWRNVTFKIVKILATDVQYSDAVCASLEVAALLLNCSIDWHGEEIWRDVYPVAEAGSFPRNAGDYSVKRVAVTNSSIERHTWYSRNVWLMRPSCRVGPVRAALQTVYLDYAMPYGGGEPKGESTAWGWLKLQSIMLLATRRRKHRRNQGKGSTEMEIDGDASRIIYVASPMFSIHSVLVFPPT</sequence>
<organism evidence="1 2">
    <name type="scientific">Timema podura</name>
    <name type="common">Walking stick</name>
    <dbReference type="NCBI Taxonomy" id="61482"/>
    <lineage>
        <taxon>Eukaryota</taxon>
        <taxon>Metazoa</taxon>
        <taxon>Ecdysozoa</taxon>
        <taxon>Arthropoda</taxon>
        <taxon>Hexapoda</taxon>
        <taxon>Insecta</taxon>
        <taxon>Pterygota</taxon>
        <taxon>Neoptera</taxon>
        <taxon>Polyneoptera</taxon>
        <taxon>Phasmatodea</taxon>
        <taxon>Timematodea</taxon>
        <taxon>Timematoidea</taxon>
        <taxon>Timematidae</taxon>
        <taxon>Timema</taxon>
    </lineage>
</organism>
<reference evidence="1" key="1">
    <citation type="submission" date="2021-03" db="EMBL/GenBank/DDBJ databases">
        <authorList>
            <person name="Tran Van P."/>
        </authorList>
    </citation>
    <scope>NUCLEOTIDE SEQUENCE</scope>
</reference>
<protein>
    <submittedName>
        <fullName evidence="1">Uncharacterized protein</fullName>
    </submittedName>
</protein>
<evidence type="ECO:0000313" key="2">
    <source>
        <dbReference type="Proteomes" id="UP001153148"/>
    </source>
</evidence>
<keyword evidence="2" id="KW-1185">Reference proteome</keyword>
<comment type="caution">
    <text evidence="1">The sequence shown here is derived from an EMBL/GenBank/DDBJ whole genome shotgun (WGS) entry which is preliminary data.</text>
</comment>
<accession>A0ABN7P3S9</accession>
<name>A0ABN7P3S9_TIMPD</name>
<gene>
    <name evidence="1" type="ORF">TPAB3V08_LOCUS9488</name>
</gene>